<gene>
    <name evidence="1" type="ORF">CKY28_01780</name>
</gene>
<accession>A0A2A2SJU4</accession>
<dbReference type="RefSeq" id="WP_095996609.1">
    <property type="nucleotide sequence ID" value="NZ_NSLI01000001.1"/>
</dbReference>
<evidence type="ECO:0000313" key="1">
    <source>
        <dbReference type="EMBL" id="PAX09502.1"/>
    </source>
</evidence>
<keyword evidence="2" id="KW-1185">Reference proteome</keyword>
<protein>
    <recommendedName>
        <fullName evidence="3">TonB C-terminal domain-containing protein</fullName>
    </recommendedName>
</protein>
<evidence type="ECO:0008006" key="3">
    <source>
        <dbReference type="Google" id="ProtNLM"/>
    </source>
</evidence>
<dbReference type="AlphaFoldDB" id="A0A2A2SJU4"/>
<organism evidence="1 2">
    <name type="scientific">Sphingomonas lenta</name>
    <dbReference type="NCBI Taxonomy" id="1141887"/>
    <lineage>
        <taxon>Bacteria</taxon>
        <taxon>Pseudomonadati</taxon>
        <taxon>Pseudomonadota</taxon>
        <taxon>Alphaproteobacteria</taxon>
        <taxon>Sphingomonadales</taxon>
        <taxon>Sphingomonadaceae</taxon>
        <taxon>Sphingomonas</taxon>
    </lineage>
</organism>
<comment type="caution">
    <text evidence="1">The sequence shown here is derived from an EMBL/GenBank/DDBJ whole genome shotgun (WGS) entry which is preliminary data.</text>
</comment>
<proteinExistence type="predicted"/>
<reference evidence="2" key="1">
    <citation type="submission" date="2017-09" db="EMBL/GenBank/DDBJ databases">
        <authorList>
            <person name="Feng G."/>
            <person name="Zhu H."/>
        </authorList>
    </citation>
    <scope>NUCLEOTIDE SEQUENCE [LARGE SCALE GENOMIC DNA]</scope>
    <source>
        <strain evidence="2">1PNM-20</strain>
    </source>
</reference>
<evidence type="ECO:0000313" key="2">
    <source>
        <dbReference type="Proteomes" id="UP000218151"/>
    </source>
</evidence>
<dbReference type="Proteomes" id="UP000218151">
    <property type="component" value="Unassembled WGS sequence"/>
</dbReference>
<name>A0A2A2SJU4_9SPHN</name>
<sequence>MGVHWIMLLMQAAAPAQVMDLSRGPVSTTTVAVTVTLDPQGRVLSCRSGVGGAAACAGFKKGRVVSAPLRKNGKPVGGLMTVSTTSIVSER</sequence>
<dbReference type="EMBL" id="NSLI01000001">
    <property type="protein sequence ID" value="PAX09502.1"/>
    <property type="molecule type" value="Genomic_DNA"/>
</dbReference>